<sequence length="130" mass="14313">MRIYSPDVDILNALKGSNIEIIVEVPNQDLQALANPSNANGWVQDNIINHFSDVKFKYIAVGNEVDPSTYTCQYAQFVGPAMENIYNALTSVGLQDQIKVSTATYSGLLTNTYPPRIAFCAKNIKVSLIL</sequence>
<comment type="similarity">
    <text evidence="1 5">Belongs to the glycosyl hydrolase 17 family.</text>
</comment>
<dbReference type="AlphaFoldDB" id="A0AAV9MH54"/>
<dbReference type="GO" id="GO:0004553">
    <property type="term" value="F:hydrolase activity, hydrolyzing O-glycosyl compounds"/>
    <property type="evidence" value="ECO:0007669"/>
    <property type="project" value="InterPro"/>
</dbReference>
<dbReference type="SUPFAM" id="SSF51445">
    <property type="entry name" value="(Trans)glycosidases"/>
    <property type="match status" value="1"/>
</dbReference>
<protein>
    <recommendedName>
        <fullName evidence="8">Glucan endo-1,3-beta-D-glucosidase</fullName>
    </recommendedName>
</protein>
<gene>
    <name evidence="6" type="ORF">R3W88_000394</name>
</gene>
<dbReference type="Pfam" id="PF00332">
    <property type="entry name" value="Glyco_hydro_17"/>
    <property type="match status" value="1"/>
</dbReference>
<evidence type="ECO:0000256" key="3">
    <source>
        <dbReference type="ARBA" id="ARBA00022821"/>
    </source>
</evidence>
<proteinExistence type="inferred from homology"/>
<keyword evidence="4" id="KW-0326">Glycosidase</keyword>
<dbReference type="EMBL" id="JAWPEI010000001">
    <property type="protein sequence ID" value="KAK4736697.1"/>
    <property type="molecule type" value="Genomic_DNA"/>
</dbReference>
<dbReference type="Proteomes" id="UP001311915">
    <property type="component" value="Unassembled WGS sequence"/>
</dbReference>
<reference evidence="6 7" key="1">
    <citation type="submission" date="2023-10" db="EMBL/GenBank/DDBJ databases">
        <title>Genome-Wide Identification Analysis in wild type Solanum Pinnatisectum Reveals Some Genes Defensing Phytophthora Infestans.</title>
        <authorList>
            <person name="Sun C."/>
        </authorList>
    </citation>
    <scope>NUCLEOTIDE SEQUENCE [LARGE SCALE GENOMIC DNA]</scope>
    <source>
        <strain evidence="6">LQN</strain>
        <tissue evidence="6">Leaf</tissue>
    </source>
</reference>
<dbReference type="InterPro" id="IPR017853">
    <property type="entry name" value="GH"/>
</dbReference>
<evidence type="ECO:0000256" key="5">
    <source>
        <dbReference type="RuleBase" id="RU004335"/>
    </source>
</evidence>
<dbReference type="GO" id="GO:0005975">
    <property type="term" value="P:carbohydrate metabolic process"/>
    <property type="evidence" value="ECO:0007669"/>
    <property type="project" value="InterPro"/>
</dbReference>
<accession>A0AAV9MH54</accession>
<dbReference type="GO" id="GO:0006952">
    <property type="term" value="P:defense response"/>
    <property type="evidence" value="ECO:0007669"/>
    <property type="project" value="UniProtKB-KW"/>
</dbReference>
<evidence type="ECO:0008006" key="8">
    <source>
        <dbReference type="Google" id="ProtNLM"/>
    </source>
</evidence>
<comment type="caution">
    <text evidence="6">The sequence shown here is derived from an EMBL/GenBank/DDBJ whole genome shotgun (WGS) entry which is preliminary data.</text>
</comment>
<dbReference type="InterPro" id="IPR044965">
    <property type="entry name" value="Glyco_hydro_17_plant"/>
</dbReference>
<keyword evidence="7" id="KW-1185">Reference proteome</keyword>
<evidence type="ECO:0000256" key="4">
    <source>
        <dbReference type="ARBA" id="ARBA00023295"/>
    </source>
</evidence>
<evidence type="ECO:0000256" key="1">
    <source>
        <dbReference type="ARBA" id="ARBA00008773"/>
    </source>
</evidence>
<evidence type="ECO:0000313" key="7">
    <source>
        <dbReference type="Proteomes" id="UP001311915"/>
    </source>
</evidence>
<keyword evidence="3" id="KW-0611">Plant defense</keyword>
<dbReference type="PANTHER" id="PTHR32227">
    <property type="entry name" value="GLUCAN ENDO-1,3-BETA-GLUCOSIDASE BG1-RELATED-RELATED"/>
    <property type="match status" value="1"/>
</dbReference>
<dbReference type="Gene3D" id="3.20.20.80">
    <property type="entry name" value="Glycosidases"/>
    <property type="match status" value="1"/>
</dbReference>
<keyword evidence="2" id="KW-0378">Hydrolase</keyword>
<name>A0AAV9MH54_9SOLN</name>
<organism evidence="6 7">
    <name type="scientific">Solanum pinnatisectum</name>
    <name type="common">tansyleaf nightshade</name>
    <dbReference type="NCBI Taxonomy" id="50273"/>
    <lineage>
        <taxon>Eukaryota</taxon>
        <taxon>Viridiplantae</taxon>
        <taxon>Streptophyta</taxon>
        <taxon>Embryophyta</taxon>
        <taxon>Tracheophyta</taxon>
        <taxon>Spermatophyta</taxon>
        <taxon>Magnoliopsida</taxon>
        <taxon>eudicotyledons</taxon>
        <taxon>Gunneridae</taxon>
        <taxon>Pentapetalae</taxon>
        <taxon>asterids</taxon>
        <taxon>lamiids</taxon>
        <taxon>Solanales</taxon>
        <taxon>Solanaceae</taxon>
        <taxon>Solanoideae</taxon>
        <taxon>Solaneae</taxon>
        <taxon>Solanum</taxon>
    </lineage>
</organism>
<evidence type="ECO:0000313" key="6">
    <source>
        <dbReference type="EMBL" id="KAK4736697.1"/>
    </source>
</evidence>
<evidence type="ECO:0000256" key="2">
    <source>
        <dbReference type="ARBA" id="ARBA00022801"/>
    </source>
</evidence>
<dbReference type="InterPro" id="IPR000490">
    <property type="entry name" value="Glyco_hydro_17"/>
</dbReference>